<proteinExistence type="predicted"/>
<dbReference type="Proteomes" id="UP000637628">
    <property type="component" value="Unassembled WGS sequence"/>
</dbReference>
<dbReference type="InterPro" id="IPR035986">
    <property type="entry name" value="PKD_dom_sf"/>
</dbReference>
<keyword evidence="3" id="KW-1185">Reference proteome</keyword>
<dbReference type="Gene3D" id="2.60.40.10">
    <property type="entry name" value="Immunoglobulins"/>
    <property type="match status" value="2"/>
</dbReference>
<feature type="domain" description="PKD" evidence="1">
    <location>
        <begin position="409"/>
        <end position="497"/>
    </location>
</feature>
<evidence type="ECO:0000259" key="1">
    <source>
        <dbReference type="PROSITE" id="PS50093"/>
    </source>
</evidence>
<dbReference type="InterPro" id="IPR000601">
    <property type="entry name" value="PKD_dom"/>
</dbReference>
<evidence type="ECO:0000313" key="3">
    <source>
        <dbReference type="Proteomes" id="UP000637628"/>
    </source>
</evidence>
<dbReference type="EMBL" id="BOML01000004">
    <property type="protein sequence ID" value="GID99039.1"/>
    <property type="molecule type" value="Genomic_DNA"/>
</dbReference>
<accession>A0ABQ3YN84</accession>
<dbReference type="Pfam" id="PF22352">
    <property type="entry name" value="K319L-like_PKD"/>
    <property type="match status" value="1"/>
</dbReference>
<sequence>MLAGGAAAVVVTPAAPRAGKLVQVGPIAEHGFPSWFRDSNDVRLEACVTLDDPLCPALADEVPDPEQPVSFPDNFPGEFFYQLDDATLTLTSGARVVIGMNLEGAFANDQVVDGDQMVFGRIRIRFDAPAGERYRITHPYGIDDLVATDTKGVNMTEDIGAVAGAFGQALNSRIGPFLKWDPAVAPAAPAGYVGDPGVAHKVVGSPYNTNFIRIERLDPVTGAVLAQVGFTDTFTIQGRYATNAGVDVDQATYSVDGNGSGALEVFASSEPGQAIEVTGVPALGFRTTRLRGGSNGRYYGRFPITGPVPPGTKIEVVNAGDRPVAKKTKAVVDVVRINRIEYDADAGTLSVEATSSGTGVLSVTGFGPITGSPFTGVLAPPPTITVTSTAGGSATTAVSGTGGTFHPAAPVAAATADSPAIVGQTVRLNGSGSAGEIDTYAWTQTDGPPVAITGADTASAAFVPAQPGTYTFALAVAGPGGSAAPAAVTVTVVAAALPKSIPGAEQTVVRGRVVTLDGSRSTGAETYSWRQVSGPAVTLTGATTAKPSFTFPAQALPASPGPNAAFVLDNNPVVLELTVRNPAGVDVATTTVRPAAEQFTGLAVRYRTGNNEWRISGTSTLITGQRITAVLGANLTGRVIGTPVAVDATGAFSIRVTGPVPGPIVQISLVTTTGGSQPAIPVNITN</sequence>
<dbReference type="SUPFAM" id="SSF49299">
    <property type="entry name" value="PKD domain"/>
    <property type="match status" value="1"/>
</dbReference>
<dbReference type="InterPro" id="IPR022409">
    <property type="entry name" value="PKD/Chitinase_dom"/>
</dbReference>
<dbReference type="SMART" id="SM00089">
    <property type="entry name" value="PKD"/>
    <property type="match status" value="1"/>
</dbReference>
<protein>
    <recommendedName>
        <fullName evidence="1">PKD domain-containing protein</fullName>
    </recommendedName>
</protein>
<reference evidence="2 3" key="1">
    <citation type="submission" date="2021-01" db="EMBL/GenBank/DDBJ databases">
        <title>Whole genome shotgun sequence of Actinoplanes durhamensis NBRC 14914.</title>
        <authorList>
            <person name="Komaki H."/>
            <person name="Tamura T."/>
        </authorList>
    </citation>
    <scope>NUCLEOTIDE SEQUENCE [LARGE SCALE GENOMIC DNA]</scope>
    <source>
        <strain evidence="2 3">NBRC 14914</strain>
    </source>
</reference>
<name>A0ABQ3YN84_9ACTN</name>
<organism evidence="2 3">
    <name type="scientific">Paractinoplanes durhamensis</name>
    <dbReference type="NCBI Taxonomy" id="113563"/>
    <lineage>
        <taxon>Bacteria</taxon>
        <taxon>Bacillati</taxon>
        <taxon>Actinomycetota</taxon>
        <taxon>Actinomycetes</taxon>
        <taxon>Micromonosporales</taxon>
        <taxon>Micromonosporaceae</taxon>
        <taxon>Paractinoplanes</taxon>
    </lineage>
</organism>
<evidence type="ECO:0000313" key="2">
    <source>
        <dbReference type="EMBL" id="GID99039.1"/>
    </source>
</evidence>
<dbReference type="InterPro" id="IPR013783">
    <property type="entry name" value="Ig-like_fold"/>
</dbReference>
<gene>
    <name evidence="2" type="ORF">Adu01nite_03900</name>
</gene>
<comment type="caution">
    <text evidence="2">The sequence shown here is derived from an EMBL/GenBank/DDBJ whole genome shotgun (WGS) entry which is preliminary data.</text>
</comment>
<dbReference type="PROSITE" id="PS50093">
    <property type="entry name" value="PKD"/>
    <property type="match status" value="1"/>
</dbReference>